<evidence type="ECO:0000256" key="4">
    <source>
        <dbReference type="ARBA" id="ARBA00022475"/>
    </source>
</evidence>
<accession>A0A0R2G1M1</accession>
<evidence type="ECO:0000313" key="15">
    <source>
        <dbReference type="Proteomes" id="UP000051296"/>
    </source>
</evidence>
<dbReference type="Pfam" id="PF00884">
    <property type="entry name" value="Sulfatase"/>
    <property type="match status" value="1"/>
</dbReference>
<comment type="subcellular location">
    <subcellularLocation>
        <location evidence="1">Cell membrane</location>
        <topology evidence="1">Multi-pass membrane protein</topology>
    </subcellularLocation>
</comment>
<dbReference type="PATRIC" id="fig|1123500.6.peg.1303"/>
<dbReference type="Gene3D" id="3.30.1120.170">
    <property type="match status" value="1"/>
</dbReference>
<dbReference type="SUPFAM" id="SSF53649">
    <property type="entry name" value="Alkaline phosphatase-like"/>
    <property type="match status" value="1"/>
</dbReference>
<dbReference type="InterPro" id="IPR012160">
    <property type="entry name" value="LtaS-like"/>
</dbReference>
<dbReference type="Gene3D" id="3.40.720.10">
    <property type="entry name" value="Alkaline Phosphatase, subunit A"/>
    <property type="match status" value="1"/>
</dbReference>
<evidence type="ECO:0000256" key="8">
    <source>
        <dbReference type="PIRSR" id="PIRSR005091-1"/>
    </source>
</evidence>
<dbReference type="FunCoup" id="A0A0R2G1M1">
    <property type="interactions" value="96"/>
</dbReference>
<keyword evidence="5 12" id="KW-0812">Transmembrane</keyword>
<evidence type="ECO:0000259" key="13">
    <source>
        <dbReference type="Pfam" id="PF00884"/>
    </source>
</evidence>
<dbReference type="GO" id="GO:0046872">
    <property type="term" value="F:metal ion binding"/>
    <property type="evidence" value="ECO:0007669"/>
    <property type="project" value="UniProtKB-KW"/>
</dbReference>
<comment type="pathway">
    <text evidence="2">Cell wall biogenesis; lipoteichoic acid biosynthesis.</text>
</comment>
<dbReference type="InterPro" id="IPR017850">
    <property type="entry name" value="Alkaline_phosphatase_core_sf"/>
</dbReference>
<feature type="transmembrane region" description="Helical" evidence="12">
    <location>
        <begin position="51"/>
        <end position="72"/>
    </location>
</feature>
<feature type="transmembrane region" description="Helical" evidence="12">
    <location>
        <begin position="79"/>
        <end position="99"/>
    </location>
</feature>
<dbReference type="EMBL" id="JQAX01000005">
    <property type="protein sequence ID" value="KRN30877.1"/>
    <property type="molecule type" value="Genomic_DNA"/>
</dbReference>
<keyword evidence="6 12" id="KW-1133">Transmembrane helix</keyword>
<evidence type="ECO:0000256" key="9">
    <source>
        <dbReference type="PIRSR" id="PIRSR005091-2"/>
    </source>
</evidence>
<dbReference type="PANTHER" id="PTHR47371">
    <property type="entry name" value="LIPOTEICHOIC ACID SYNTHASE"/>
    <property type="match status" value="1"/>
</dbReference>
<dbReference type="OrthoDB" id="5901192at2"/>
<dbReference type="AlphaFoldDB" id="A0A0R2G1M1"/>
<feature type="binding site" evidence="10">
    <location>
        <position position="486"/>
    </location>
    <ligand>
        <name>Mn(2+)</name>
        <dbReference type="ChEBI" id="CHEBI:29035"/>
    </ligand>
</feature>
<evidence type="ECO:0000313" key="14">
    <source>
        <dbReference type="EMBL" id="KRN30877.1"/>
    </source>
</evidence>
<feature type="binding site" evidence="10">
    <location>
        <position position="264"/>
    </location>
    <ligand>
        <name>Mn(2+)</name>
        <dbReference type="ChEBI" id="CHEBI:29035"/>
    </ligand>
</feature>
<feature type="binding site" evidence="10">
    <location>
        <position position="308"/>
    </location>
    <ligand>
        <name>Mn(2+)</name>
        <dbReference type="ChEBI" id="CHEBI:29035"/>
    </ligand>
</feature>
<evidence type="ECO:0000256" key="6">
    <source>
        <dbReference type="ARBA" id="ARBA00022989"/>
    </source>
</evidence>
<dbReference type="CDD" id="cd16015">
    <property type="entry name" value="LTA_synthase"/>
    <property type="match status" value="1"/>
</dbReference>
<feature type="transmembrane region" description="Helical" evidence="12">
    <location>
        <begin position="12"/>
        <end position="31"/>
    </location>
</feature>
<feature type="active site" evidence="8">
    <location>
        <position position="308"/>
    </location>
</feature>
<dbReference type="InParanoid" id="A0A0R2G1M1"/>
<dbReference type="InterPro" id="IPR050448">
    <property type="entry name" value="OpgB/LTA_synthase_biosynth"/>
</dbReference>
<evidence type="ECO:0000256" key="7">
    <source>
        <dbReference type="ARBA" id="ARBA00023136"/>
    </source>
</evidence>
<gene>
    <name evidence="14" type="ORF">IV68_GL001305</name>
</gene>
<comment type="similarity">
    <text evidence="3">Belongs to the LTA synthase family.</text>
</comment>
<feature type="domain" description="Sulfatase N-terminal" evidence="13">
    <location>
        <begin position="256"/>
        <end position="550"/>
    </location>
</feature>
<keyword evidence="4" id="KW-1003">Cell membrane</keyword>
<dbReference type="InterPro" id="IPR000917">
    <property type="entry name" value="Sulfatase_N"/>
</dbReference>
<evidence type="ECO:0000256" key="10">
    <source>
        <dbReference type="PIRSR" id="PIRSR005091-3"/>
    </source>
</evidence>
<feature type="binding site" evidence="10">
    <location>
        <position position="485"/>
    </location>
    <ligand>
        <name>Mn(2+)</name>
        <dbReference type="ChEBI" id="CHEBI:29035"/>
    </ligand>
</feature>
<dbReference type="GO" id="GO:0005886">
    <property type="term" value="C:plasma membrane"/>
    <property type="evidence" value="ECO:0007669"/>
    <property type="project" value="UniProtKB-SubCell"/>
</dbReference>
<dbReference type="eggNOG" id="COG1368">
    <property type="taxonomic scope" value="Bacteria"/>
</dbReference>
<feature type="region of interest" description="Disordered" evidence="11">
    <location>
        <begin position="684"/>
        <end position="705"/>
    </location>
</feature>
<dbReference type="RefSeq" id="WP_022791960.1">
    <property type="nucleotide sequence ID" value="NZ_ATUU01000005.1"/>
</dbReference>
<evidence type="ECO:0000256" key="11">
    <source>
        <dbReference type="SAM" id="MobiDB-lite"/>
    </source>
</evidence>
<keyword evidence="9" id="KW-0479">Metal-binding</keyword>
<name>A0A0R2G1M1_9LACO</name>
<dbReference type="PANTHER" id="PTHR47371:SF3">
    <property type="entry name" value="PHOSPHOGLYCEROL TRANSFERASE I"/>
    <property type="match status" value="1"/>
</dbReference>
<feature type="binding site" evidence="9">
    <location>
        <position position="426"/>
    </location>
    <ligand>
        <name>substrate</name>
    </ligand>
</feature>
<sequence>MQGVIRAIKKWWPDFNGIVGFFLLNVGLVWAKSYWAYQTEFSLGAKGLLQQFLLVLNPLPTAIILIGIGLYFRGKLGYWIMWAMNALQSTWLFANILYYREFSDFLSLNIMGSGESAGGNLSKALGGIIKPVDFLVYLDVVIILGLLLFHVIKIDRQWVQKRLAVLLSLVGVCLMAIDYGLAIQDRSGLLTRTFDNNYIVKYLGLNEYAAYNIYKTQQTSELKKKAKSNDLKKIENFVQENQTTNNPLYFGKAKGKNVIVIHLESFQQFMIDYKVNGQEVTPNLNKFYHDQQSLSFDNFYNQVGQGKTADAEMMLETGLYGTASGSAMVNYGTTNTYQAVPGILDQQGYTTASFHGDTGTFWNRDNTYKSWGYDYFFSKPFFPAAKKEDNNIGYGMKDKLFFKESAPYLDQLPQPFYAKMITVTNHYPYDLDSKNISIEKTKTGDKTVDGYVQTARYMDQAFGEFINYLKKAGLYDNSLLVLYGDHYGISENHPKAIAKLLGKKSVNAYDLANWQKVPFIVHADGLQGGINHTYGGEIDVMPTILHLLGISTKQNIQFGQDLLAKDNKQIVAFRNSSFVSKDYVHYGGNYYVTSTGTKFDPKEDLRAKSIIDADQKYVDQSLSYSDEVQTGDLLRFHNLPGFKKIQRSDYSYSRKDSLAKLKADQKGNEKTVKMQHKGQLTQYDTDAPELGGAPQTIPEAVSASD</sequence>
<keyword evidence="15" id="KW-1185">Reference proteome</keyword>
<feature type="transmembrane region" description="Helical" evidence="12">
    <location>
        <begin position="164"/>
        <end position="182"/>
    </location>
</feature>
<evidence type="ECO:0000256" key="3">
    <source>
        <dbReference type="ARBA" id="ARBA00009983"/>
    </source>
</evidence>
<evidence type="ECO:0000256" key="2">
    <source>
        <dbReference type="ARBA" id="ARBA00004936"/>
    </source>
</evidence>
<proteinExistence type="inferred from homology"/>
<organism evidence="14 15">
    <name type="scientific">Weissella halotolerans DSM 20190</name>
    <dbReference type="NCBI Taxonomy" id="1123500"/>
    <lineage>
        <taxon>Bacteria</taxon>
        <taxon>Bacillati</taxon>
        <taxon>Bacillota</taxon>
        <taxon>Bacilli</taxon>
        <taxon>Lactobacillales</taxon>
        <taxon>Lactobacillaceae</taxon>
        <taxon>Weissella</taxon>
    </lineage>
</organism>
<evidence type="ECO:0000256" key="1">
    <source>
        <dbReference type="ARBA" id="ARBA00004651"/>
    </source>
</evidence>
<keyword evidence="9" id="KW-0464">Manganese</keyword>
<keyword evidence="7 12" id="KW-0472">Membrane</keyword>
<dbReference type="STRING" id="1123500.GCA_000420365_01248"/>
<comment type="caution">
    <text evidence="14">The sequence shown here is derived from an EMBL/GenBank/DDBJ whole genome shotgun (WGS) entry which is preliminary data.</text>
</comment>
<protein>
    <submittedName>
        <fullName evidence="14">Alkaline phosphatase superfamily protein</fullName>
    </submittedName>
</protein>
<feature type="transmembrane region" description="Helical" evidence="12">
    <location>
        <begin position="134"/>
        <end position="152"/>
    </location>
</feature>
<dbReference type="PIRSF" id="PIRSF005091">
    <property type="entry name" value="Mmb_sulf_HI1246"/>
    <property type="match status" value="1"/>
</dbReference>
<evidence type="ECO:0000256" key="5">
    <source>
        <dbReference type="ARBA" id="ARBA00022692"/>
    </source>
</evidence>
<evidence type="ECO:0000256" key="12">
    <source>
        <dbReference type="SAM" id="Phobius"/>
    </source>
</evidence>
<reference evidence="14 15" key="1">
    <citation type="journal article" date="2015" name="Genome Announc.">
        <title>Expanding the biotechnology potential of lactobacilli through comparative genomics of 213 strains and associated genera.</title>
        <authorList>
            <person name="Sun Z."/>
            <person name="Harris H.M."/>
            <person name="McCann A."/>
            <person name="Guo C."/>
            <person name="Argimon S."/>
            <person name="Zhang W."/>
            <person name="Yang X."/>
            <person name="Jeffery I.B."/>
            <person name="Cooney J.C."/>
            <person name="Kagawa T.F."/>
            <person name="Liu W."/>
            <person name="Song Y."/>
            <person name="Salvetti E."/>
            <person name="Wrobel A."/>
            <person name="Rasinkangas P."/>
            <person name="Parkhill J."/>
            <person name="Rea M.C."/>
            <person name="O'Sullivan O."/>
            <person name="Ritari J."/>
            <person name="Douillard F.P."/>
            <person name="Paul Ross R."/>
            <person name="Yang R."/>
            <person name="Briner A.E."/>
            <person name="Felis G.E."/>
            <person name="de Vos W.M."/>
            <person name="Barrangou R."/>
            <person name="Klaenhammer T.R."/>
            <person name="Caufield P.W."/>
            <person name="Cui Y."/>
            <person name="Zhang H."/>
            <person name="O'Toole P.W."/>
        </authorList>
    </citation>
    <scope>NUCLEOTIDE SEQUENCE [LARGE SCALE GENOMIC DNA]</scope>
    <source>
        <strain evidence="14 15">DSM 20190</strain>
    </source>
</reference>
<dbReference type="Proteomes" id="UP000051296">
    <property type="component" value="Unassembled WGS sequence"/>
</dbReference>